<accession>A0A9X2ZH66</accession>
<name>A0A9X2ZH66_9FLAO</name>
<keyword evidence="2" id="KW-1185">Reference proteome</keyword>
<evidence type="ECO:0000313" key="1">
    <source>
        <dbReference type="EMBL" id="MCV9927623.1"/>
    </source>
</evidence>
<dbReference type="AlphaFoldDB" id="A0A9X2ZH66"/>
<gene>
    <name evidence="1" type="ORF">OIU83_08180</name>
</gene>
<evidence type="ECO:0008006" key="3">
    <source>
        <dbReference type="Google" id="ProtNLM"/>
    </source>
</evidence>
<reference evidence="1" key="1">
    <citation type="submission" date="2022-10" db="EMBL/GenBank/DDBJ databases">
        <title>Two novel species of Flavobacterium.</title>
        <authorList>
            <person name="Liu Q."/>
            <person name="Xin Y.-H."/>
        </authorList>
    </citation>
    <scope>NUCLEOTIDE SEQUENCE</scope>
    <source>
        <strain evidence="1">LS1R49</strain>
    </source>
</reference>
<proteinExistence type="predicted"/>
<dbReference type="PROSITE" id="PS51257">
    <property type="entry name" value="PROKAR_LIPOPROTEIN"/>
    <property type="match status" value="1"/>
</dbReference>
<protein>
    <recommendedName>
        <fullName evidence="3">Lipoprotein</fullName>
    </recommendedName>
</protein>
<sequence>MKLLYSFILLVLLSACKEKKEIDSNIIPQKTEVGSNDSVSKSNLEVATSLIRPKEELKRQKIYSDIAEFVEYDEMGEFPLFIVKKNNEIISLATNLEKDPKYTRGDIFEMKWKIDSLMVGGEEGVSFTEWLVDAKKIKDGSVSLFRKKYKKPIKYYWGGEEDTYTTEYKDYLYTLVEYYLANSKVELVKVTIKNPDANLIYSIEDGEKEGRSYTVLGISNDFEHHTNIIQWLYVDRLTKELYEYDLASDKLIKFN</sequence>
<dbReference type="Proteomes" id="UP001151079">
    <property type="component" value="Unassembled WGS sequence"/>
</dbReference>
<dbReference type="EMBL" id="JAOZEW010000006">
    <property type="protein sequence ID" value="MCV9927623.1"/>
    <property type="molecule type" value="Genomic_DNA"/>
</dbReference>
<evidence type="ECO:0000313" key="2">
    <source>
        <dbReference type="Proteomes" id="UP001151079"/>
    </source>
</evidence>
<dbReference type="RefSeq" id="WP_264205759.1">
    <property type="nucleotide sequence ID" value="NZ_JAOZEW010000006.1"/>
</dbReference>
<organism evidence="1 2">
    <name type="scientific">Flavobacterium shii</name>
    <dbReference type="NCBI Taxonomy" id="2987687"/>
    <lineage>
        <taxon>Bacteria</taxon>
        <taxon>Pseudomonadati</taxon>
        <taxon>Bacteroidota</taxon>
        <taxon>Flavobacteriia</taxon>
        <taxon>Flavobacteriales</taxon>
        <taxon>Flavobacteriaceae</taxon>
        <taxon>Flavobacterium</taxon>
    </lineage>
</organism>
<comment type="caution">
    <text evidence="1">The sequence shown here is derived from an EMBL/GenBank/DDBJ whole genome shotgun (WGS) entry which is preliminary data.</text>
</comment>